<dbReference type="InterPro" id="IPR011856">
    <property type="entry name" value="tRNA_endonuc-like_dom_sf"/>
</dbReference>
<evidence type="ECO:0008006" key="2">
    <source>
        <dbReference type="Google" id="ProtNLM"/>
    </source>
</evidence>
<dbReference type="Gene3D" id="3.40.1350.10">
    <property type="match status" value="1"/>
</dbReference>
<organism evidence="1">
    <name type="scientific">mine drainage metagenome</name>
    <dbReference type="NCBI Taxonomy" id="410659"/>
    <lineage>
        <taxon>unclassified sequences</taxon>
        <taxon>metagenomes</taxon>
        <taxon>ecological metagenomes</taxon>
    </lineage>
</organism>
<dbReference type="AlphaFoldDB" id="A0A1J5RFX5"/>
<accession>A0A1J5RFX5</accession>
<proteinExistence type="predicted"/>
<gene>
    <name evidence="1" type="ORF">GALL_233390</name>
</gene>
<evidence type="ECO:0000313" key="1">
    <source>
        <dbReference type="EMBL" id="OIQ94681.1"/>
    </source>
</evidence>
<name>A0A1J5RFX5_9ZZZZ</name>
<dbReference type="GO" id="GO:0003676">
    <property type="term" value="F:nucleic acid binding"/>
    <property type="evidence" value="ECO:0007669"/>
    <property type="project" value="InterPro"/>
</dbReference>
<sequence length="192" mass="21463">MAVDTKQTKTIGEHYACSMLARHDWAPALTRDGLARTDILAVQTTGQRHTIEVQVKSIRGTSPTASWPLGPNSQSRAEHDREWFIFVAIDHNPLGPMRTFIVPRNHVAAATWIEHMHWLTEPGIPAGTRNTGIERARTSLATFSGYEDRWDLLLNSADEAPVLLPPAFRTYALEARVGLPSGHPWTGRLPEW</sequence>
<reference evidence="1" key="1">
    <citation type="submission" date="2016-10" db="EMBL/GenBank/DDBJ databases">
        <title>Sequence of Gallionella enrichment culture.</title>
        <authorList>
            <person name="Poehlein A."/>
            <person name="Muehling M."/>
            <person name="Daniel R."/>
        </authorList>
    </citation>
    <scope>NUCLEOTIDE SEQUENCE</scope>
</reference>
<comment type="caution">
    <text evidence="1">The sequence shown here is derived from an EMBL/GenBank/DDBJ whole genome shotgun (WGS) entry which is preliminary data.</text>
</comment>
<dbReference type="EMBL" id="MLJW01000181">
    <property type="protein sequence ID" value="OIQ94681.1"/>
    <property type="molecule type" value="Genomic_DNA"/>
</dbReference>
<protein>
    <recommendedName>
        <fullName evidence="2">DUF4365 domain-containing protein</fullName>
    </recommendedName>
</protein>